<dbReference type="InterPro" id="IPR055170">
    <property type="entry name" value="GFO_IDH_MocA-like_dom"/>
</dbReference>
<sequence>MRLNVAVIGVGRWGANHVRVLSKLRGELVDALFVVDSDPSRASGIAHRYACDRWYSSVEELLRREKSLDAAIVAVPTVYHFPVSRVLADKVHLLVEKPLAASIEEGLELLRVTGKSGKLLMVGHIERFNPVVHIVKRHSASLGGPLAVEARRVGPGPARGYTLNLGVAHDLLVHDVDVANFVLDRLPHRVYALAMHDAAFPYETEVQALYEYPGGVTAYLTASWRSSPAYKHRSISVRTPSAIVRGDYILRRVVIDNGVDKYPLGFVETSLQTETSSIEISYLQPEPLELELRNFLEAAADRAKPAITGLEGYIALKCIVKALESAAKSKPIEITWDELSSLG</sequence>
<dbReference type="Gene3D" id="3.40.50.720">
    <property type="entry name" value="NAD(P)-binding Rossmann-like Domain"/>
    <property type="match status" value="1"/>
</dbReference>
<dbReference type="PANTHER" id="PTHR43377">
    <property type="entry name" value="BILIVERDIN REDUCTASE A"/>
    <property type="match status" value="1"/>
</dbReference>
<dbReference type="GO" id="GO:0000166">
    <property type="term" value="F:nucleotide binding"/>
    <property type="evidence" value="ECO:0007669"/>
    <property type="project" value="InterPro"/>
</dbReference>
<dbReference type="InterPro" id="IPR000683">
    <property type="entry name" value="Gfo/Idh/MocA-like_OxRdtase_N"/>
</dbReference>
<dbReference type="EMBL" id="DTFI01000169">
    <property type="protein sequence ID" value="HGI44004.1"/>
    <property type="molecule type" value="Genomic_DNA"/>
</dbReference>
<protein>
    <submittedName>
        <fullName evidence="3">Gfo/Idh/MocA family oxidoreductase</fullName>
    </submittedName>
</protein>
<dbReference type="Gene3D" id="3.30.360.10">
    <property type="entry name" value="Dihydrodipicolinate Reductase, domain 2"/>
    <property type="match status" value="1"/>
</dbReference>
<evidence type="ECO:0000259" key="2">
    <source>
        <dbReference type="Pfam" id="PF22725"/>
    </source>
</evidence>
<evidence type="ECO:0000259" key="1">
    <source>
        <dbReference type="Pfam" id="PF01408"/>
    </source>
</evidence>
<dbReference type="AlphaFoldDB" id="A0A7C4F9G1"/>
<gene>
    <name evidence="3" type="ORF">ENV17_06445</name>
</gene>
<evidence type="ECO:0000313" key="3">
    <source>
        <dbReference type="EMBL" id="HGI44004.1"/>
    </source>
</evidence>
<comment type="caution">
    <text evidence="3">The sequence shown here is derived from an EMBL/GenBank/DDBJ whole genome shotgun (WGS) entry which is preliminary data.</text>
</comment>
<dbReference type="Pfam" id="PF01408">
    <property type="entry name" value="GFO_IDH_MocA"/>
    <property type="match status" value="1"/>
</dbReference>
<organism evidence="3">
    <name type="scientific">Thermofilum pendens</name>
    <dbReference type="NCBI Taxonomy" id="2269"/>
    <lineage>
        <taxon>Archaea</taxon>
        <taxon>Thermoproteota</taxon>
        <taxon>Thermoprotei</taxon>
        <taxon>Thermofilales</taxon>
        <taxon>Thermofilaceae</taxon>
        <taxon>Thermofilum</taxon>
    </lineage>
</organism>
<dbReference type="InterPro" id="IPR036291">
    <property type="entry name" value="NAD(P)-bd_dom_sf"/>
</dbReference>
<dbReference type="Pfam" id="PF22725">
    <property type="entry name" value="GFO_IDH_MocA_C3"/>
    <property type="match status" value="1"/>
</dbReference>
<feature type="domain" description="GFO/IDH/MocA-like oxidoreductase" evidence="2">
    <location>
        <begin position="141"/>
        <end position="233"/>
    </location>
</feature>
<dbReference type="PANTHER" id="PTHR43377:SF1">
    <property type="entry name" value="BILIVERDIN REDUCTASE A"/>
    <property type="match status" value="1"/>
</dbReference>
<reference evidence="3" key="1">
    <citation type="journal article" date="2020" name="mSystems">
        <title>Genome- and Community-Level Interaction Insights into Carbon Utilization and Element Cycling Functions of Hydrothermarchaeota in Hydrothermal Sediment.</title>
        <authorList>
            <person name="Zhou Z."/>
            <person name="Liu Y."/>
            <person name="Xu W."/>
            <person name="Pan J."/>
            <person name="Luo Z.H."/>
            <person name="Li M."/>
        </authorList>
    </citation>
    <scope>NUCLEOTIDE SEQUENCE [LARGE SCALE GENOMIC DNA]</scope>
    <source>
        <strain evidence="3">SpSt-735</strain>
    </source>
</reference>
<name>A0A7C4F9G1_THEPE</name>
<dbReference type="InterPro" id="IPR051450">
    <property type="entry name" value="Gfo/Idh/MocA_Oxidoreductases"/>
</dbReference>
<proteinExistence type="predicted"/>
<accession>A0A7C4F9G1</accession>
<feature type="domain" description="Gfo/Idh/MocA-like oxidoreductase N-terminal" evidence="1">
    <location>
        <begin position="3"/>
        <end position="124"/>
    </location>
</feature>
<dbReference type="SUPFAM" id="SSF55347">
    <property type="entry name" value="Glyceraldehyde-3-phosphate dehydrogenase-like, C-terminal domain"/>
    <property type="match status" value="1"/>
</dbReference>
<dbReference type="SUPFAM" id="SSF51735">
    <property type="entry name" value="NAD(P)-binding Rossmann-fold domains"/>
    <property type="match status" value="1"/>
</dbReference>